<accession>A0A7X3LRC7</accession>
<feature type="binding site" evidence="1">
    <location>
        <position position="58"/>
    </location>
    <ligand>
        <name>substrate</name>
    </ligand>
</feature>
<dbReference type="InterPro" id="IPR013078">
    <property type="entry name" value="His_Pase_superF_clade-1"/>
</dbReference>
<dbReference type="RefSeq" id="WP_160773933.1">
    <property type="nucleotide sequence ID" value="NZ_WUMV01000001.1"/>
</dbReference>
<dbReference type="PANTHER" id="PTHR47623">
    <property type="entry name" value="OS09G0287300 PROTEIN"/>
    <property type="match status" value="1"/>
</dbReference>
<evidence type="ECO:0000313" key="3">
    <source>
        <dbReference type="Proteomes" id="UP000433101"/>
    </source>
</evidence>
<dbReference type="Proteomes" id="UP000433101">
    <property type="component" value="Unassembled WGS sequence"/>
</dbReference>
<organism evidence="2 3">
    <name type="scientific">Stappia sediminis</name>
    <dbReference type="NCBI Taxonomy" id="2692190"/>
    <lineage>
        <taxon>Bacteria</taxon>
        <taxon>Pseudomonadati</taxon>
        <taxon>Pseudomonadota</taxon>
        <taxon>Alphaproteobacteria</taxon>
        <taxon>Hyphomicrobiales</taxon>
        <taxon>Stappiaceae</taxon>
        <taxon>Stappia</taxon>
    </lineage>
</organism>
<dbReference type="EMBL" id="WUMV01000001">
    <property type="protein sequence ID" value="MXN63697.1"/>
    <property type="molecule type" value="Genomic_DNA"/>
</dbReference>
<evidence type="ECO:0000256" key="1">
    <source>
        <dbReference type="PIRSR" id="PIRSR613078-2"/>
    </source>
</evidence>
<proteinExistence type="predicted"/>
<name>A0A7X3LRC7_9HYPH</name>
<dbReference type="CDD" id="cd07067">
    <property type="entry name" value="HP_PGM_like"/>
    <property type="match status" value="1"/>
</dbReference>
<comment type="caution">
    <text evidence="2">The sequence shown here is derived from an EMBL/GenBank/DDBJ whole genome shotgun (WGS) entry which is preliminary data.</text>
</comment>
<evidence type="ECO:0000313" key="2">
    <source>
        <dbReference type="EMBL" id="MXN63697.1"/>
    </source>
</evidence>
<gene>
    <name evidence="2" type="ORF">GR183_02170</name>
</gene>
<keyword evidence="3" id="KW-1185">Reference proteome</keyword>
<sequence>MKRLLLLRHAKSDWSQPDLGDFERTLNDRGRRSAPLMGRHIAGHAMLPDRVLCSTARRARETLSLLIPFFDREMDIRTLRGLYDASEDDYLEIIRKFGGSAKTLMVLGHNPAMQETALGLAGNGNPELIEAISGKFPTAGLAVIDFEAPDWSDIEAKSGRVVAFFRPKEVEQTADNENGEA</sequence>
<dbReference type="Gene3D" id="3.40.50.1240">
    <property type="entry name" value="Phosphoglycerate mutase-like"/>
    <property type="match status" value="1"/>
</dbReference>
<reference evidence="2 3" key="1">
    <citation type="submission" date="2019-12" db="EMBL/GenBank/DDBJ databases">
        <authorList>
            <person name="Li M."/>
        </authorList>
    </citation>
    <scope>NUCLEOTIDE SEQUENCE [LARGE SCALE GENOMIC DNA]</scope>
    <source>
        <strain evidence="2 3">GBMRC 2046</strain>
    </source>
</reference>
<dbReference type="SUPFAM" id="SSF53254">
    <property type="entry name" value="Phosphoglycerate mutase-like"/>
    <property type="match status" value="1"/>
</dbReference>
<dbReference type="Pfam" id="PF00300">
    <property type="entry name" value="His_Phos_1"/>
    <property type="match status" value="1"/>
</dbReference>
<protein>
    <submittedName>
        <fullName evidence="2">Histidine phosphatase family protein</fullName>
    </submittedName>
</protein>
<dbReference type="InterPro" id="IPR029033">
    <property type="entry name" value="His_PPase_superfam"/>
</dbReference>
<dbReference type="AlphaFoldDB" id="A0A7X3LRC7"/>
<dbReference type="PANTHER" id="PTHR47623:SF1">
    <property type="entry name" value="OS09G0287300 PROTEIN"/>
    <property type="match status" value="1"/>
</dbReference>